<dbReference type="KEGG" id="rre:MCC_00505"/>
<protein>
    <submittedName>
        <fullName evidence="1">Folate synthesis bifunctional protein</fullName>
    </submittedName>
</protein>
<reference evidence="2" key="1">
    <citation type="submission" date="2012-02" db="EMBL/GenBank/DDBJ databases">
        <title>Complete genome sequence of Rickettsia rhipicephali strain 3-7-female6-CWPP.</title>
        <authorList>
            <person name="Johnson S.L."/>
            <person name="Munk A.C."/>
            <person name="Han S."/>
            <person name="Bruce D.C."/>
            <person name="Dasch G.A."/>
        </authorList>
    </citation>
    <scope>NUCLEOTIDE SEQUENCE [LARGE SCALE GENOMIC DNA]</scope>
    <source>
        <strain evidence="2">3-7-female6-CWPP</strain>
    </source>
</reference>
<name>A0AAI8A8P7_RICR3</name>
<dbReference type="EMBL" id="CP003342">
    <property type="protein sequence ID" value="AFC71790.1"/>
    <property type="molecule type" value="Genomic_DNA"/>
</dbReference>
<dbReference type="Proteomes" id="UP000008006">
    <property type="component" value="Chromosome"/>
</dbReference>
<organism evidence="1 2">
    <name type="scientific">Rickettsia rhipicephali (strain 3-7-female6-CWPP)</name>
    <dbReference type="NCBI Taxonomy" id="1105113"/>
    <lineage>
        <taxon>Bacteria</taxon>
        <taxon>Pseudomonadati</taxon>
        <taxon>Pseudomonadota</taxon>
        <taxon>Alphaproteobacteria</taxon>
        <taxon>Rickettsiales</taxon>
        <taxon>Rickettsiaceae</taxon>
        <taxon>Rickettsieae</taxon>
        <taxon>Rickettsia</taxon>
        <taxon>spotted fever group</taxon>
    </lineage>
</organism>
<gene>
    <name evidence="1" type="ordered locus">MCC_00505</name>
</gene>
<dbReference type="SUPFAM" id="SSF55083">
    <property type="entry name" value="6-hydroxymethyl-7,8-dihydropterin pyrophosphokinase, HPPK"/>
    <property type="match status" value="1"/>
</dbReference>
<evidence type="ECO:0000313" key="2">
    <source>
        <dbReference type="Proteomes" id="UP000008006"/>
    </source>
</evidence>
<sequence length="31" mass="3440">MIYISIGSNLGNRLVNIKKALNLLKSCNFTT</sequence>
<keyword evidence="2" id="KW-1185">Reference proteome</keyword>
<evidence type="ECO:0000313" key="1">
    <source>
        <dbReference type="EMBL" id="AFC71790.1"/>
    </source>
</evidence>
<proteinExistence type="predicted"/>
<dbReference type="AlphaFoldDB" id="A0AAI8A8P7"/>
<accession>A0AAI8A8P7</accession>
<dbReference type="InterPro" id="IPR035907">
    <property type="entry name" value="Hppk_sf"/>
</dbReference>
<dbReference type="Gene3D" id="3.30.70.560">
    <property type="entry name" value="7,8-Dihydro-6-hydroxymethylpterin-pyrophosphokinase HPPK"/>
    <property type="match status" value="1"/>
</dbReference>